<evidence type="ECO:0000313" key="1">
    <source>
        <dbReference type="EMBL" id="EPC57569.1"/>
    </source>
</evidence>
<dbReference type="EMBL" id="ANJW01000182">
    <property type="protein sequence ID" value="EPC57569.1"/>
    <property type="molecule type" value="Genomic_DNA"/>
</dbReference>
<accession>A0A829GJC0</accession>
<gene>
    <name evidence="1" type="ORF">Lpp123_03119</name>
</gene>
<sequence length="81" mass="9474">MPGKKEGDYMRAVDRLLNFMGQHQMNSIDFAAYDRARRLYEQDPVRQCEWLNVLVESKTGHRVKVRRIAMGTVVEAVRTYA</sequence>
<dbReference type="Proteomes" id="UP000014316">
    <property type="component" value="Unassembled WGS sequence"/>
</dbReference>
<organism evidence="1 2">
    <name type="scientific">Lacticaseibacillus paracasei subsp. paracasei Lpp123</name>
    <dbReference type="NCBI Taxonomy" id="1256201"/>
    <lineage>
        <taxon>Bacteria</taxon>
        <taxon>Bacillati</taxon>
        <taxon>Bacillota</taxon>
        <taxon>Bacilli</taxon>
        <taxon>Lactobacillales</taxon>
        <taxon>Lactobacillaceae</taxon>
        <taxon>Lacticaseibacillus</taxon>
    </lineage>
</organism>
<dbReference type="AlphaFoldDB" id="A0A829GJC0"/>
<proteinExistence type="predicted"/>
<comment type="caution">
    <text evidence="1">The sequence shown here is derived from an EMBL/GenBank/DDBJ whole genome shotgun (WGS) entry which is preliminary data.</text>
</comment>
<name>A0A829GJC0_LACPA</name>
<evidence type="ECO:0000313" key="2">
    <source>
        <dbReference type="Proteomes" id="UP000014316"/>
    </source>
</evidence>
<protein>
    <submittedName>
        <fullName evidence="1">Uncharacterized protein</fullName>
    </submittedName>
</protein>
<reference evidence="1 2" key="1">
    <citation type="journal article" date="2013" name="PLoS ONE">
        <title>Lactobacillus paracasei comparative genomics: towards species pan-genome definition and exploitation of diversity.</title>
        <authorList>
            <person name="Smokvina T."/>
            <person name="Wels M."/>
            <person name="Polka J."/>
            <person name="Chervaux C."/>
            <person name="Brisse S."/>
            <person name="Boekhorst J."/>
            <person name="van Hylckama Vlieg J.E."/>
            <person name="Siezen R.J."/>
        </authorList>
    </citation>
    <scope>NUCLEOTIDE SEQUENCE [LARGE SCALE GENOMIC DNA]</scope>
    <source>
        <strain evidence="1 2">Lpp123</strain>
    </source>
</reference>